<feature type="domain" description="Phosphatidic acid phosphatase type 2/haloperoxidase" evidence="2">
    <location>
        <begin position="92"/>
        <end position="206"/>
    </location>
</feature>
<keyword evidence="1" id="KW-1133">Transmembrane helix</keyword>
<dbReference type="InterPro" id="IPR000326">
    <property type="entry name" value="PAP2/HPO"/>
</dbReference>
<dbReference type="Pfam" id="PF01569">
    <property type="entry name" value="PAP2"/>
    <property type="match status" value="1"/>
</dbReference>
<evidence type="ECO:0000313" key="3">
    <source>
        <dbReference type="EMBL" id="MED1205406.1"/>
    </source>
</evidence>
<comment type="caution">
    <text evidence="3">The sequence shown here is derived from an EMBL/GenBank/DDBJ whole genome shotgun (WGS) entry which is preliminary data.</text>
</comment>
<evidence type="ECO:0000313" key="4">
    <source>
        <dbReference type="Proteomes" id="UP001341444"/>
    </source>
</evidence>
<dbReference type="SUPFAM" id="SSF48317">
    <property type="entry name" value="Acid phosphatase/Vanadium-dependent haloperoxidase"/>
    <property type="match status" value="1"/>
</dbReference>
<organism evidence="3 4">
    <name type="scientific">Heyndrickxia acidicola</name>
    <dbReference type="NCBI Taxonomy" id="209389"/>
    <lineage>
        <taxon>Bacteria</taxon>
        <taxon>Bacillati</taxon>
        <taxon>Bacillota</taxon>
        <taxon>Bacilli</taxon>
        <taxon>Bacillales</taxon>
        <taxon>Bacillaceae</taxon>
        <taxon>Heyndrickxia</taxon>
    </lineage>
</organism>
<sequence>MEKLEKRSLWYSILLLIIIIICTWGFFDIADNFNSSQIHHFDNVIIGYVQGYISAPITTVMLWITFLGSTKWVAIITLLMVILLFIMRHKLLSIYLALTVAIGAGLFNQVLKYIFKRARPDIHRVIQEQGYSFPSGHSMGSMILYGSLAFILFKLYKHLWAKILGAVIALLLIICIGISRIYLGVHYPSDVVGGYSAGAVWVIISIVAFIFFEKRQNHR</sequence>
<protein>
    <submittedName>
        <fullName evidence="3">Phosphatase PAP2 family protein</fullName>
    </submittedName>
</protein>
<reference evidence="3 4" key="1">
    <citation type="submission" date="2023-03" db="EMBL/GenBank/DDBJ databases">
        <title>Bacillus Genome Sequencing.</title>
        <authorList>
            <person name="Dunlap C."/>
        </authorList>
    </citation>
    <scope>NUCLEOTIDE SEQUENCE [LARGE SCALE GENOMIC DNA]</scope>
    <source>
        <strain evidence="3 4">B-23453</strain>
    </source>
</reference>
<dbReference type="PANTHER" id="PTHR14969">
    <property type="entry name" value="SPHINGOSINE-1-PHOSPHATE PHOSPHOHYDROLASE"/>
    <property type="match status" value="1"/>
</dbReference>
<feature type="transmembrane region" description="Helical" evidence="1">
    <location>
        <begin position="9"/>
        <end position="27"/>
    </location>
</feature>
<proteinExistence type="predicted"/>
<evidence type="ECO:0000259" key="2">
    <source>
        <dbReference type="SMART" id="SM00014"/>
    </source>
</evidence>
<feature type="transmembrane region" description="Helical" evidence="1">
    <location>
        <begin position="195"/>
        <end position="212"/>
    </location>
</feature>
<feature type="transmembrane region" description="Helical" evidence="1">
    <location>
        <begin position="94"/>
        <end position="115"/>
    </location>
</feature>
<feature type="transmembrane region" description="Helical" evidence="1">
    <location>
        <begin position="135"/>
        <end position="156"/>
    </location>
</feature>
<dbReference type="Gene3D" id="1.20.144.10">
    <property type="entry name" value="Phosphatidic acid phosphatase type 2/haloperoxidase"/>
    <property type="match status" value="2"/>
</dbReference>
<dbReference type="PANTHER" id="PTHR14969:SF13">
    <property type="entry name" value="AT30094P"/>
    <property type="match status" value="1"/>
</dbReference>
<keyword evidence="4" id="KW-1185">Reference proteome</keyword>
<dbReference type="SMART" id="SM00014">
    <property type="entry name" value="acidPPc"/>
    <property type="match status" value="1"/>
</dbReference>
<name>A0ABU6ML43_9BACI</name>
<dbReference type="RefSeq" id="WP_232317514.1">
    <property type="nucleotide sequence ID" value="NZ_JARMAB010000032.1"/>
</dbReference>
<dbReference type="Proteomes" id="UP001341444">
    <property type="component" value="Unassembled WGS sequence"/>
</dbReference>
<dbReference type="InterPro" id="IPR036938">
    <property type="entry name" value="PAP2/HPO_sf"/>
</dbReference>
<dbReference type="CDD" id="cd03392">
    <property type="entry name" value="PAP2_like_2"/>
    <property type="match status" value="1"/>
</dbReference>
<evidence type="ECO:0000256" key="1">
    <source>
        <dbReference type="SAM" id="Phobius"/>
    </source>
</evidence>
<keyword evidence="1" id="KW-0472">Membrane</keyword>
<keyword evidence="1" id="KW-0812">Transmembrane</keyword>
<gene>
    <name evidence="3" type="ORF">P4T90_20350</name>
</gene>
<feature type="transmembrane region" description="Helical" evidence="1">
    <location>
        <begin position="163"/>
        <end position="183"/>
    </location>
</feature>
<accession>A0ABU6ML43</accession>
<dbReference type="EMBL" id="JARMAB010000032">
    <property type="protein sequence ID" value="MED1205406.1"/>
    <property type="molecule type" value="Genomic_DNA"/>
</dbReference>
<feature type="transmembrane region" description="Helical" evidence="1">
    <location>
        <begin position="60"/>
        <end position="87"/>
    </location>
</feature>